<dbReference type="Proteomes" id="UP000295658">
    <property type="component" value="Unassembled WGS sequence"/>
</dbReference>
<evidence type="ECO:0000256" key="1">
    <source>
        <dbReference type="SAM" id="Phobius"/>
    </source>
</evidence>
<reference evidence="2 3" key="1">
    <citation type="submission" date="2019-03" db="EMBL/GenBank/DDBJ databases">
        <title>Genomic Encyclopedia of Type Strains, Phase IV (KMG-IV): sequencing the most valuable type-strain genomes for metagenomic binning, comparative biology and taxonomic classification.</title>
        <authorList>
            <person name="Goeker M."/>
        </authorList>
    </citation>
    <scope>NUCLEOTIDE SEQUENCE [LARGE SCALE GENOMIC DNA]</scope>
    <source>
        <strain evidence="2 3">DSM 24979</strain>
    </source>
</reference>
<dbReference type="EMBL" id="SLUL01000005">
    <property type="protein sequence ID" value="TCL50397.1"/>
    <property type="molecule type" value="Genomic_DNA"/>
</dbReference>
<protein>
    <submittedName>
        <fullName evidence="2">Uncharacterized protein</fullName>
    </submittedName>
</protein>
<evidence type="ECO:0000313" key="2">
    <source>
        <dbReference type="EMBL" id="TCL50397.1"/>
    </source>
</evidence>
<feature type="transmembrane region" description="Helical" evidence="1">
    <location>
        <begin position="7"/>
        <end position="25"/>
    </location>
</feature>
<name>A0A4V2QAD2_9BACL</name>
<dbReference type="AlphaFoldDB" id="A0A4V2QAD2"/>
<evidence type="ECO:0000313" key="3">
    <source>
        <dbReference type="Proteomes" id="UP000295658"/>
    </source>
</evidence>
<keyword evidence="1" id="KW-1133">Transmembrane helix</keyword>
<organism evidence="2 3">
    <name type="scientific">Thermolongibacillus altinsuensis</name>
    <dbReference type="NCBI Taxonomy" id="575256"/>
    <lineage>
        <taxon>Bacteria</taxon>
        <taxon>Bacillati</taxon>
        <taxon>Bacillota</taxon>
        <taxon>Bacilli</taxon>
        <taxon>Bacillales</taxon>
        <taxon>Anoxybacillaceae</taxon>
        <taxon>Thermolongibacillus</taxon>
    </lineage>
</organism>
<keyword evidence="1" id="KW-0812">Transmembrane</keyword>
<sequence>MVGTWKFNLLFAFFGFLITFSFSLLQNGLWTTMMRSMIAFFSFFLIAYLFRWMFSFIQKDHQKEKVQEKVRIEESNNVAEIEHLFEDLSEEEQRKVVEYVRHLLKSDGE</sequence>
<keyword evidence="3" id="KW-1185">Reference proteome</keyword>
<gene>
    <name evidence="2" type="ORF">EDD69_105198</name>
</gene>
<dbReference type="OrthoDB" id="2697477at2"/>
<dbReference type="RefSeq" id="WP_132948164.1">
    <property type="nucleotide sequence ID" value="NZ_BSVG01000003.1"/>
</dbReference>
<feature type="transmembrane region" description="Helical" evidence="1">
    <location>
        <begin position="37"/>
        <end position="57"/>
    </location>
</feature>
<keyword evidence="1" id="KW-0472">Membrane</keyword>
<accession>A0A4V2QAD2</accession>
<comment type="caution">
    <text evidence="2">The sequence shown here is derived from an EMBL/GenBank/DDBJ whole genome shotgun (WGS) entry which is preliminary data.</text>
</comment>
<proteinExistence type="predicted"/>